<gene>
    <name evidence="2" type="ORF">E5288_WYG016391</name>
</gene>
<dbReference type="EMBL" id="VBQZ03000028">
    <property type="protein sequence ID" value="MXQ85745.1"/>
    <property type="molecule type" value="Genomic_DNA"/>
</dbReference>
<accession>A0A6B0R7J7</accession>
<organism evidence="2 3">
    <name type="scientific">Bos mutus</name>
    <name type="common">wild yak</name>
    <dbReference type="NCBI Taxonomy" id="72004"/>
    <lineage>
        <taxon>Eukaryota</taxon>
        <taxon>Metazoa</taxon>
        <taxon>Chordata</taxon>
        <taxon>Craniata</taxon>
        <taxon>Vertebrata</taxon>
        <taxon>Euteleostomi</taxon>
        <taxon>Mammalia</taxon>
        <taxon>Eutheria</taxon>
        <taxon>Laurasiatheria</taxon>
        <taxon>Artiodactyla</taxon>
        <taxon>Ruminantia</taxon>
        <taxon>Pecora</taxon>
        <taxon>Bovidae</taxon>
        <taxon>Bovinae</taxon>
        <taxon>Bos</taxon>
    </lineage>
</organism>
<comment type="caution">
    <text evidence="2">The sequence shown here is derived from an EMBL/GenBank/DDBJ whole genome shotgun (WGS) entry which is preliminary data.</text>
</comment>
<keyword evidence="3" id="KW-1185">Reference proteome</keyword>
<reference evidence="2" key="1">
    <citation type="submission" date="2019-10" db="EMBL/GenBank/DDBJ databases">
        <title>The sequence and de novo assembly of the wild yak genome.</title>
        <authorList>
            <person name="Liu Y."/>
        </authorList>
    </citation>
    <scope>NUCLEOTIDE SEQUENCE [LARGE SCALE GENOMIC DNA]</scope>
    <source>
        <strain evidence="2">WY2019</strain>
    </source>
</reference>
<evidence type="ECO:0000313" key="3">
    <source>
        <dbReference type="Proteomes" id="UP000322234"/>
    </source>
</evidence>
<keyword evidence="1" id="KW-0472">Membrane</keyword>
<evidence type="ECO:0000256" key="1">
    <source>
        <dbReference type="SAM" id="Phobius"/>
    </source>
</evidence>
<proteinExistence type="predicted"/>
<dbReference type="AlphaFoldDB" id="A0A6B0R7J7"/>
<name>A0A6B0R7J7_9CETA</name>
<evidence type="ECO:0000313" key="2">
    <source>
        <dbReference type="EMBL" id="MXQ85745.1"/>
    </source>
</evidence>
<keyword evidence="1" id="KW-1133">Transmembrane helix</keyword>
<feature type="transmembrane region" description="Helical" evidence="1">
    <location>
        <begin position="63"/>
        <end position="85"/>
    </location>
</feature>
<keyword evidence="1" id="KW-0812">Transmembrane</keyword>
<dbReference type="Proteomes" id="UP000322234">
    <property type="component" value="Unassembled WGS sequence"/>
</dbReference>
<sequence>MPTTVRTSRTTTTTVMTTMTTVATTMTTTTTTMTVTTIPTTCTKTTTSVTTVVTQIPVPSSPFLYATFIPSLIVIPLVLICICCYKTVIKEPPSAQRPEKPCPAQTTVIVSCCECQEDRISQMEVRKAHRKGRMIPLKARGSEEQEGQIDLHGLGSKRSGLDGDELYGLWSPATW</sequence>
<protein>
    <submittedName>
        <fullName evidence="2">Uncharacterized protein</fullName>
    </submittedName>
</protein>